<keyword evidence="8 10" id="KW-0560">Oxidoreductase</keyword>
<evidence type="ECO:0000256" key="2">
    <source>
        <dbReference type="ARBA" id="ARBA00022603"/>
    </source>
</evidence>
<dbReference type="InterPro" id="IPR023032">
    <property type="entry name" value="tRNA_MAMT_biosynth_bifunc_MnmC"/>
</dbReference>
<comment type="similarity">
    <text evidence="10">In the C-terminal section; belongs to the DAO family.</text>
</comment>
<feature type="domain" description="FAD dependent oxidoreductase" evidence="11">
    <location>
        <begin position="275"/>
        <end position="597"/>
    </location>
</feature>
<feature type="domain" description="MnmC-like methyltransferase" evidence="12">
    <location>
        <begin position="117"/>
        <end position="240"/>
    </location>
</feature>
<keyword evidence="6 10" id="KW-0819">tRNA processing</keyword>
<protein>
    <recommendedName>
        <fullName evidence="10">tRNA 5-methylaminomethyl-2-thiouridine biosynthesis bifunctional protein MnmC</fullName>
        <shortName evidence="10">tRNA mnm(5)s(2)U biosynthesis bifunctional protein</shortName>
    </recommendedName>
    <domain>
        <recommendedName>
            <fullName evidence="10">tRNA (mnm(5)s(2)U34)-methyltransferase</fullName>
            <ecNumber evidence="10">2.1.1.61</ecNumber>
        </recommendedName>
    </domain>
    <domain>
        <recommendedName>
            <fullName evidence="10">FAD-dependent cmnm(5)s(2)U34 oxidoreductase</fullName>
            <ecNumber evidence="10">1.5.-.-</ecNumber>
        </recommendedName>
    </domain>
</protein>
<dbReference type="NCBIfam" id="NF033855">
    <property type="entry name" value="tRNA_MNMC2"/>
    <property type="match status" value="1"/>
</dbReference>
<dbReference type="GO" id="GO:0005737">
    <property type="term" value="C:cytoplasm"/>
    <property type="evidence" value="ECO:0007669"/>
    <property type="project" value="UniProtKB-SubCell"/>
</dbReference>
<dbReference type="InterPro" id="IPR017610">
    <property type="entry name" value="tRNA_S-uridine_synth_MnmC_C"/>
</dbReference>
<dbReference type="EC" id="2.1.1.61" evidence="10"/>
<evidence type="ECO:0000256" key="3">
    <source>
        <dbReference type="ARBA" id="ARBA00022630"/>
    </source>
</evidence>
<evidence type="ECO:0000256" key="8">
    <source>
        <dbReference type="ARBA" id="ARBA00023002"/>
    </source>
</evidence>
<organism evidence="13 14">
    <name type="scientific">Acinetobacter schindleri</name>
    <dbReference type="NCBI Taxonomy" id="108981"/>
    <lineage>
        <taxon>Bacteria</taxon>
        <taxon>Pseudomonadati</taxon>
        <taxon>Pseudomonadota</taxon>
        <taxon>Gammaproteobacteria</taxon>
        <taxon>Moraxellales</taxon>
        <taxon>Moraxellaceae</taxon>
        <taxon>Acinetobacter</taxon>
    </lineage>
</organism>
<dbReference type="InterPro" id="IPR036188">
    <property type="entry name" value="FAD/NAD-bd_sf"/>
</dbReference>
<evidence type="ECO:0000256" key="10">
    <source>
        <dbReference type="HAMAP-Rule" id="MF_01102"/>
    </source>
</evidence>
<dbReference type="Gene3D" id="3.50.50.60">
    <property type="entry name" value="FAD/NAD(P)-binding domain"/>
    <property type="match status" value="1"/>
</dbReference>
<dbReference type="InterPro" id="IPR008471">
    <property type="entry name" value="MnmC-like_methylTransf"/>
</dbReference>
<dbReference type="GO" id="GO:0050660">
    <property type="term" value="F:flavin adenine dinucleotide binding"/>
    <property type="evidence" value="ECO:0007669"/>
    <property type="project" value="UniProtKB-UniRule"/>
</dbReference>
<keyword evidence="1 10" id="KW-0963">Cytoplasm</keyword>
<dbReference type="InterPro" id="IPR029063">
    <property type="entry name" value="SAM-dependent_MTases_sf"/>
</dbReference>
<evidence type="ECO:0000256" key="7">
    <source>
        <dbReference type="ARBA" id="ARBA00022827"/>
    </source>
</evidence>
<dbReference type="Proteomes" id="UP000503505">
    <property type="component" value="Chromosome"/>
</dbReference>
<dbReference type="Pfam" id="PF01266">
    <property type="entry name" value="DAO"/>
    <property type="match status" value="1"/>
</dbReference>
<feature type="region of interest" description="FAD-dependent cmnm(5)s(2)U34 oxidoreductase" evidence="10">
    <location>
        <begin position="278"/>
        <end position="632"/>
    </location>
</feature>
<dbReference type="InterPro" id="IPR047785">
    <property type="entry name" value="tRNA_MNMC2"/>
</dbReference>
<keyword evidence="2 10" id="KW-0489">Methyltransferase</keyword>
<dbReference type="SUPFAM" id="SSF54373">
    <property type="entry name" value="FAD-linked reductases, C-terminal domain"/>
    <property type="match status" value="1"/>
</dbReference>
<comment type="catalytic activity">
    <reaction evidence="10">
        <text>5-aminomethyl-2-thiouridine(34) in tRNA + S-adenosyl-L-methionine = 5-methylaminomethyl-2-thiouridine(34) in tRNA + S-adenosyl-L-homocysteine + H(+)</text>
        <dbReference type="Rhea" id="RHEA:19569"/>
        <dbReference type="Rhea" id="RHEA-COMP:10195"/>
        <dbReference type="Rhea" id="RHEA-COMP:10197"/>
        <dbReference type="ChEBI" id="CHEBI:15378"/>
        <dbReference type="ChEBI" id="CHEBI:57856"/>
        <dbReference type="ChEBI" id="CHEBI:59789"/>
        <dbReference type="ChEBI" id="CHEBI:74454"/>
        <dbReference type="ChEBI" id="CHEBI:74455"/>
        <dbReference type="EC" id="2.1.1.61"/>
    </reaction>
</comment>
<dbReference type="Gene3D" id="3.40.50.150">
    <property type="entry name" value="Vaccinia Virus protein VP39"/>
    <property type="match status" value="1"/>
</dbReference>
<name>A0AAE7BWH8_9GAMM</name>
<dbReference type="PANTHER" id="PTHR13847">
    <property type="entry name" value="SARCOSINE DEHYDROGENASE-RELATED"/>
    <property type="match status" value="1"/>
</dbReference>
<keyword evidence="9 10" id="KW-0511">Multifunctional enzyme</keyword>
<evidence type="ECO:0000259" key="12">
    <source>
        <dbReference type="Pfam" id="PF05430"/>
    </source>
</evidence>
<dbReference type="Gene3D" id="3.30.9.10">
    <property type="entry name" value="D-Amino Acid Oxidase, subunit A, domain 2"/>
    <property type="match status" value="1"/>
</dbReference>
<evidence type="ECO:0000256" key="9">
    <source>
        <dbReference type="ARBA" id="ARBA00023268"/>
    </source>
</evidence>
<dbReference type="GO" id="GO:0002097">
    <property type="term" value="P:tRNA wobble base modification"/>
    <property type="evidence" value="ECO:0007669"/>
    <property type="project" value="UniProtKB-UniRule"/>
</dbReference>
<dbReference type="InterPro" id="IPR006076">
    <property type="entry name" value="FAD-dep_OxRdtase"/>
</dbReference>
<dbReference type="HAMAP" id="MF_01102">
    <property type="entry name" value="MnmC"/>
    <property type="match status" value="1"/>
</dbReference>
<evidence type="ECO:0000313" key="14">
    <source>
        <dbReference type="Proteomes" id="UP000503505"/>
    </source>
</evidence>
<evidence type="ECO:0000256" key="1">
    <source>
        <dbReference type="ARBA" id="ARBA00022490"/>
    </source>
</evidence>
<dbReference type="AlphaFoldDB" id="A0AAE7BWH8"/>
<dbReference type="GO" id="GO:0016645">
    <property type="term" value="F:oxidoreductase activity, acting on the CH-NH group of donors"/>
    <property type="evidence" value="ECO:0007669"/>
    <property type="project" value="InterPro"/>
</dbReference>
<proteinExistence type="inferred from homology"/>
<evidence type="ECO:0000256" key="4">
    <source>
        <dbReference type="ARBA" id="ARBA00022679"/>
    </source>
</evidence>
<keyword evidence="4 10" id="KW-0808">Transferase</keyword>
<dbReference type="GO" id="GO:0032259">
    <property type="term" value="P:methylation"/>
    <property type="evidence" value="ECO:0007669"/>
    <property type="project" value="UniProtKB-KW"/>
</dbReference>
<sequence>MSHAIQTADLDWQLVDGIDVPVSKQFGDVYFSKDNGLLETRHVFLNGNDLGTRLADLKPFEYFCVGETGFGTGLNILALWQLWQQVRPDNRSHLHAISVEKFPLSKDDLIRALNAWPELKPLADQLISQYPLPIAGCHRLSFPEERFSVDLWLSDAHDVFPVIEKTVSVHAWFLDGFAPSCNPDMWEENVLNNIVRLSDYGTTFASFSVAGVLKRGLRNHGISISRPRGFGHKREMLKAIWNPPEFAQPVTAIPEHHTQKKTSLNKELKCQARQIAVIGAGIAGLSIAWAFALRGHQVSLFDQTAPLSGGSGNPLALLNPKLSPIAQSAEHLMTQAWQHALNHYAQFKAFRAIQVQQLALKNPENLLALADEYPEGILEVPNQNQQSLTAKYPALALLQAGAVSPYQLRDEILQHSNIHYIQAQISRIEPHSCPELFDGDSSLGQFDHVIVCTALNTPQLLEEHPELKPIRGQVSWLKNSDQPLNPNIAYSYGGYCIQFDEQHLLLGASFCLNRDDTEVLEEDHIHNRELIHSVFPEYAQSLADVSEWQGRASVRAQSKDYFPLLGKLKSDQEIYSLAGLGSKGFLFAPLCSEILAAQILGEACPASTNLVKKLDVKRFEKKIKTKKPYFKP</sequence>
<gene>
    <name evidence="10 13" type="primary">mnmC</name>
    <name evidence="13" type="ORF">FSC10_02685</name>
</gene>
<comment type="cofactor">
    <cofactor evidence="10">
        <name>FAD</name>
        <dbReference type="ChEBI" id="CHEBI:57692"/>
    </cofactor>
</comment>
<keyword evidence="3 10" id="KW-0285">Flavoprotein</keyword>
<dbReference type="SUPFAM" id="SSF51971">
    <property type="entry name" value="Nucleotide-binding domain"/>
    <property type="match status" value="1"/>
</dbReference>
<dbReference type="PANTHER" id="PTHR13847:SF283">
    <property type="entry name" value="TRNA 5-METHYLAMINOMETHYL-2-THIOURIDINE BIOSYNTHESIS BIFUNCTIONAL PROTEIN MNMC"/>
    <property type="match status" value="1"/>
</dbReference>
<dbReference type="RefSeq" id="WP_163170874.1">
    <property type="nucleotide sequence ID" value="NZ_CP044463.1"/>
</dbReference>
<keyword evidence="7 10" id="KW-0274">FAD</keyword>
<dbReference type="EMBL" id="CP044463">
    <property type="protein sequence ID" value="QIC66339.1"/>
    <property type="molecule type" value="Genomic_DNA"/>
</dbReference>
<dbReference type="GO" id="GO:0004808">
    <property type="term" value="F:tRNA (5-methylaminomethyl-2-thiouridylate)(34)-methyltransferase activity"/>
    <property type="evidence" value="ECO:0007669"/>
    <property type="project" value="UniProtKB-EC"/>
</dbReference>
<evidence type="ECO:0000256" key="5">
    <source>
        <dbReference type="ARBA" id="ARBA00022691"/>
    </source>
</evidence>
<comment type="similarity">
    <text evidence="10">In the N-terminal section; belongs to the methyltransferase superfamily. tRNA (mnm(5)s(2)U34)-methyltransferase family.</text>
</comment>
<feature type="region of interest" description="tRNA (mnm(5)s(2)U34)-methyltransferase" evidence="10">
    <location>
        <begin position="1"/>
        <end position="242"/>
    </location>
</feature>
<dbReference type="EC" id="1.5.-.-" evidence="10"/>
<comment type="subcellular location">
    <subcellularLocation>
        <location evidence="10">Cytoplasm</location>
    </subcellularLocation>
</comment>
<reference evidence="13 14" key="1">
    <citation type="submission" date="2019-09" db="EMBL/GenBank/DDBJ databases">
        <title>Non-baumannii Acinetobacter spp. carrying blaNDM-1 isolated in China.</title>
        <authorList>
            <person name="Cui C."/>
            <person name="Chen C."/>
            <person name="Sun J."/>
            <person name="Liu Y."/>
        </authorList>
    </citation>
    <scope>NUCLEOTIDE SEQUENCE [LARGE SCALE GENOMIC DNA]</scope>
    <source>
        <strain evidence="13 14">HZE23-1</strain>
    </source>
</reference>
<evidence type="ECO:0000256" key="6">
    <source>
        <dbReference type="ARBA" id="ARBA00022694"/>
    </source>
</evidence>
<evidence type="ECO:0000259" key="11">
    <source>
        <dbReference type="Pfam" id="PF01266"/>
    </source>
</evidence>
<evidence type="ECO:0000313" key="13">
    <source>
        <dbReference type="EMBL" id="QIC66339.1"/>
    </source>
</evidence>
<accession>A0AAE7BWH8</accession>
<dbReference type="NCBIfam" id="TIGR03197">
    <property type="entry name" value="MnmC_Cterm"/>
    <property type="match status" value="1"/>
</dbReference>
<dbReference type="Pfam" id="PF05430">
    <property type="entry name" value="Methyltransf_30"/>
    <property type="match status" value="1"/>
</dbReference>
<comment type="function">
    <text evidence="10">Catalyzes the last two steps in the biosynthesis of 5-methylaminomethyl-2-thiouridine (mnm(5)s(2)U) at the wobble position (U34) in tRNA. Catalyzes the FAD-dependent demodification of cmnm(5)s(2)U34 to nm(5)s(2)U34, followed by the transfer of a methyl group from S-adenosyl-L-methionine to nm(5)s(2)U34, to form mnm(5)s(2)U34.</text>
</comment>
<keyword evidence="5 10" id="KW-0949">S-adenosyl-L-methionine</keyword>